<dbReference type="EMBL" id="JAWONS010000240">
    <property type="protein sequence ID" value="MDW2798826.1"/>
    <property type="molecule type" value="Genomic_DNA"/>
</dbReference>
<dbReference type="PROSITE" id="PS50109">
    <property type="entry name" value="HIS_KIN"/>
    <property type="match status" value="1"/>
</dbReference>
<protein>
    <recommendedName>
        <fullName evidence="3">histidine kinase</fullName>
        <ecNumber evidence="3">2.7.13.3</ecNumber>
    </recommendedName>
</protein>
<comment type="caution">
    <text evidence="10">The sequence shown here is derived from an EMBL/GenBank/DDBJ whole genome shotgun (WGS) entry which is preliminary data.</text>
</comment>
<reference evidence="10 11" key="1">
    <citation type="submission" date="2023-10" db="EMBL/GenBank/DDBJ databases">
        <title>A novel Glycoside Hydrolase 43-Like Enzyme from Clostrdium boliviensis is an Endo-xylanase, and a Candidate for Xylooligosaccharides Production from Different Xylan Substrates.</title>
        <authorList>
            <person name="Alvarez M.T."/>
            <person name="Rocabado-Villegas L.R."/>
            <person name="Salas-Veizaga D.M."/>
            <person name="Linares-Pasten J.A."/>
            <person name="Gudmundsdottir E.E."/>
            <person name="Hreggvidsson G.O."/>
            <person name="Adlercreutz P."/>
            <person name="Nordberg Karlsson E."/>
        </authorList>
    </citation>
    <scope>NUCLEOTIDE SEQUENCE [LARGE SCALE GENOMIC DNA]</scope>
    <source>
        <strain evidence="10 11">E-1</strain>
    </source>
</reference>
<evidence type="ECO:0000256" key="2">
    <source>
        <dbReference type="ARBA" id="ARBA00004370"/>
    </source>
</evidence>
<evidence type="ECO:0000256" key="8">
    <source>
        <dbReference type="SAM" id="Phobius"/>
    </source>
</evidence>
<keyword evidence="4" id="KW-0597">Phosphoprotein</keyword>
<dbReference type="PANTHER" id="PTHR45453:SF1">
    <property type="entry name" value="PHOSPHATE REGULON SENSOR PROTEIN PHOR"/>
    <property type="match status" value="1"/>
</dbReference>
<feature type="domain" description="Histidine kinase" evidence="9">
    <location>
        <begin position="195"/>
        <end position="415"/>
    </location>
</feature>
<dbReference type="PANTHER" id="PTHR45453">
    <property type="entry name" value="PHOSPHATE REGULON SENSOR PROTEIN PHOR"/>
    <property type="match status" value="1"/>
</dbReference>
<dbReference type="GO" id="GO:0016301">
    <property type="term" value="F:kinase activity"/>
    <property type="evidence" value="ECO:0007669"/>
    <property type="project" value="UniProtKB-KW"/>
</dbReference>
<feature type="transmembrane region" description="Helical" evidence="8">
    <location>
        <begin position="152"/>
        <end position="174"/>
    </location>
</feature>
<evidence type="ECO:0000256" key="4">
    <source>
        <dbReference type="ARBA" id="ARBA00022553"/>
    </source>
</evidence>
<evidence type="ECO:0000313" key="11">
    <source>
        <dbReference type="Proteomes" id="UP001276854"/>
    </source>
</evidence>
<dbReference type="InterPro" id="IPR003594">
    <property type="entry name" value="HATPase_dom"/>
</dbReference>
<dbReference type="CDD" id="cd00082">
    <property type="entry name" value="HisKA"/>
    <property type="match status" value="1"/>
</dbReference>
<evidence type="ECO:0000256" key="3">
    <source>
        <dbReference type="ARBA" id="ARBA00012438"/>
    </source>
</evidence>
<sequence>MIKKLRTRFILINMGFVISILAAVLGVFYMANRQRIVRNTSIALFQSMNHERFKIPPDKVEFGRRPKQNPIPLTPVFVITLNEDQTIENIDENNITVTNELASSLIRLVNASGSREGILKDYSLRYLKISSRNGTKIGFADQSYERNSLETLLFNCLLIFLCTVILFFLLSLFLSRLALKPAEQAWDQQNQFITDASHELKTPITVILANLQILLSHKERTIKEQEKWIINTKEEADRMKQLVEELLFLARSDAQTMESVTSLRQTLNFSELVLNCVLLFESVAYENKVALENELESDIVLEGIEVQLKQLITILLDNACKYAGKSGTVSVVLKKTAGHAVFIITNSGNPILPEEQKHVFKRFYRTDQSRARKEGGYGLGLSIAQTIVDRHRGSISVTSSAENGTTFTITLPALLHSS</sequence>
<dbReference type="InterPro" id="IPR050351">
    <property type="entry name" value="BphY/WalK/GraS-like"/>
</dbReference>
<accession>A0ABU4GMJ4</accession>
<keyword evidence="11" id="KW-1185">Reference proteome</keyword>
<gene>
    <name evidence="10" type="ORF">RZO55_14705</name>
</gene>
<dbReference type="SUPFAM" id="SSF47384">
    <property type="entry name" value="Homodimeric domain of signal transducing histidine kinase"/>
    <property type="match status" value="1"/>
</dbReference>
<dbReference type="SUPFAM" id="SSF55874">
    <property type="entry name" value="ATPase domain of HSP90 chaperone/DNA topoisomerase II/histidine kinase"/>
    <property type="match status" value="1"/>
</dbReference>
<keyword evidence="6 10" id="KW-0418">Kinase</keyword>
<keyword evidence="8" id="KW-0472">Membrane</keyword>
<dbReference type="EC" id="2.7.13.3" evidence="3"/>
<dbReference type="Gene3D" id="1.10.287.130">
    <property type="match status" value="1"/>
</dbReference>
<evidence type="ECO:0000256" key="5">
    <source>
        <dbReference type="ARBA" id="ARBA00022679"/>
    </source>
</evidence>
<keyword evidence="8" id="KW-1133">Transmembrane helix</keyword>
<evidence type="ECO:0000313" key="10">
    <source>
        <dbReference type="EMBL" id="MDW2798826.1"/>
    </source>
</evidence>
<evidence type="ECO:0000256" key="7">
    <source>
        <dbReference type="ARBA" id="ARBA00023012"/>
    </source>
</evidence>
<dbReference type="Gene3D" id="3.30.565.10">
    <property type="entry name" value="Histidine kinase-like ATPase, C-terminal domain"/>
    <property type="match status" value="1"/>
</dbReference>
<dbReference type="SMART" id="SM00387">
    <property type="entry name" value="HATPase_c"/>
    <property type="match status" value="1"/>
</dbReference>
<dbReference type="InterPro" id="IPR003661">
    <property type="entry name" value="HisK_dim/P_dom"/>
</dbReference>
<dbReference type="RefSeq" id="WP_318065034.1">
    <property type="nucleotide sequence ID" value="NZ_JAWONS010000240.1"/>
</dbReference>
<evidence type="ECO:0000256" key="6">
    <source>
        <dbReference type="ARBA" id="ARBA00022777"/>
    </source>
</evidence>
<comment type="catalytic activity">
    <reaction evidence="1">
        <text>ATP + protein L-histidine = ADP + protein N-phospho-L-histidine.</text>
        <dbReference type="EC" id="2.7.13.3"/>
    </reaction>
</comment>
<dbReference type="Proteomes" id="UP001276854">
    <property type="component" value="Unassembled WGS sequence"/>
</dbReference>
<proteinExistence type="predicted"/>
<organism evidence="10 11">
    <name type="scientific">Clostridium boliviensis</name>
    <dbReference type="NCBI Taxonomy" id="318465"/>
    <lineage>
        <taxon>Bacteria</taxon>
        <taxon>Bacillati</taxon>
        <taxon>Bacillota</taxon>
        <taxon>Clostridia</taxon>
        <taxon>Eubacteriales</taxon>
        <taxon>Clostridiaceae</taxon>
        <taxon>Clostridium</taxon>
    </lineage>
</organism>
<evidence type="ECO:0000256" key="1">
    <source>
        <dbReference type="ARBA" id="ARBA00000085"/>
    </source>
</evidence>
<feature type="transmembrane region" description="Helical" evidence="8">
    <location>
        <begin position="9"/>
        <end position="31"/>
    </location>
</feature>
<name>A0ABU4GMJ4_9CLOT</name>
<dbReference type="SMART" id="SM00388">
    <property type="entry name" value="HisKA"/>
    <property type="match status" value="1"/>
</dbReference>
<dbReference type="PRINTS" id="PR00344">
    <property type="entry name" value="BCTRLSENSOR"/>
</dbReference>
<keyword evidence="7" id="KW-0902">Two-component regulatory system</keyword>
<dbReference type="Pfam" id="PF00512">
    <property type="entry name" value="HisKA"/>
    <property type="match status" value="1"/>
</dbReference>
<comment type="subcellular location">
    <subcellularLocation>
        <location evidence="2">Membrane</location>
    </subcellularLocation>
</comment>
<dbReference type="InterPro" id="IPR036097">
    <property type="entry name" value="HisK_dim/P_sf"/>
</dbReference>
<keyword evidence="8" id="KW-0812">Transmembrane</keyword>
<dbReference type="InterPro" id="IPR004358">
    <property type="entry name" value="Sig_transdc_His_kin-like_C"/>
</dbReference>
<evidence type="ECO:0000259" key="9">
    <source>
        <dbReference type="PROSITE" id="PS50109"/>
    </source>
</evidence>
<dbReference type="Pfam" id="PF02518">
    <property type="entry name" value="HATPase_c"/>
    <property type="match status" value="1"/>
</dbReference>
<dbReference type="InterPro" id="IPR005467">
    <property type="entry name" value="His_kinase_dom"/>
</dbReference>
<dbReference type="InterPro" id="IPR036890">
    <property type="entry name" value="HATPase_C_sf"/>
</dbReference>
<keyword evidence="5" id="KW-0808">Transferase</keyword>